<name>A0A9N9JJ31_9GLOM</name>
<reference evidence="1" key="1">
    <citation type="submission" date="2021-06" db="EMBL/GenBank/DDBJ databases">
        <authorList>
            <person name="Kallberg Y."/>
            <person name="Tangrot J."/>
            <person name="Rosling A."/>
        </authorList>
    </citation>
    <scope>NUCLEOTIDE SEQUENCE</scope>
    <source>
        <strain evidence="1">MA453B</strain>
    </source>
</reference>
<dbReference type="AlphaFoldDB" id="A0A9N9JJ31"/>
<gene>
    <name evidence="1" type="ORF">DERYTH_LOCUS19718</name>
</gene>
<sequence length="91" mass="10436">VVRESKMILSAALFKVDKSFTFKDLLYQANSYYVSEEIVKVYIQVKEEQNISHIQFTIQNEQLVFSASQIPSTSNVFNKIMNAATRNSLPI</sequence>
<evidence type="ECO:0000313" key="2">
    <source>
        <dbReference type="Proteomes" id="UP000789405"/>
    </source>
</evidence>
<comment type="caution">
    <text evidence="1">The sequence shown here is derived from an EMBL/GenBank/DDBJ whole genome shotgun (WGS) entry which is preliminary data.</text>
</comment>
<dbReference type="Proteomes" id="UP000789405">
    <property type="component" value="Unassembled WGS sequence"/>
</dbReference>
<feature type="non-terminal residue" evidence="1">
    <location>
        <position position="91"/>
    </location>
</feature>
<protein>
    <submittedName>
        <fullName evidence="1">9318_t:CDS:1</fullName>
    </submittedName>
</protein>
<accession>A0A9N9JJ31</accession>
<keyword evidence="2" id="KW-1185">Reference proteome</keyword>
<proteinExistence type="predicted"/>
<organism evidence="1 2">
    <name type="scientific">Dentiscutata erythropus</name>
    <dbReference type="NCBI Taxonomy" id="1348616"/>
    <lineage>
        <taxon>Eukaryota</taxon>
        <taxon>Fungi</taxon>
        <taxon>Fungi incertae sedis</taxon>
        <taxon>Mucoromycota</taxon>
        <taxon>Glomeromycotina</taxon>
        <taxon>Glomeromycetes</taxon>
        <taxon>Diversisporales</taxon>
        <taxon>Gigasporaceae</taxon>
        <taxon>Dentiscutata</taxon>
    </lineage>
</organism>
<dbReference type="OrthoDB" id="2426113at2759"/>
<dbReference type="EMBL" id="CAJVPY010022058">
    <property type="protein sequence ID" value="CAG8781660.1"/>
    <property type="molecule type" value="Genomic_DNA"/>
</dbReference>
<evidence type="ECO:0000313" key="1">
    <source>
        <dbReference type="EMBL" id="CAG8781660.1"/>
    </source>
</evidence>